<keyword evidence="4 9" id="KW-0479">Metal-binding</keyword>
<evidence type="ECO:0000256" key="4">
    <source>
        <dbReference type="ARBA" id="ARBA00022723"/>
    </source>
</evidence>
<dbReference type="GO" id="GO:0000287">
    <property type="term" value="F:magnesium ion binding"/>
    <property type="evidence" value="ECO:0007669"/>
    <property type="project" value="InterPro"/>
</dbReference>
<comment type="similarity">
    <text evidence="2 9">Belongs to the TRAFAC class OBG-HflX-like GTPase superfamily. OBG GTPase family.</text>
</comment>
<dbReference type="HAMAP" id="MF_01454">
    <property type="entry name" value="GTPase_Obg"/>
    <property type="match status" value="1"/>
</dbReference>
<evidence type="ECO:0000256" key="7">
    <source>
        <dbReference type="ARBA" id="ARBA00022842"/>
    </source>
</evidence>
<evidence type="ECO:0000259" key="11">
    <source>
        <dbReference type="PROSITE" id="PS51881"/>
    </source>
</evidence>
<feature type="binding site" evidence="9">
    <location>
        <begin position="199"/>
        <end position="203"/>
    </location>
    <ligand>
        <name>GTP</name>
        <dbReference type="ChEBI" id="CHEBI:37565"/>
    </ligand>
</feature>
<dbReference type="PROSITE" id="PS51883">
    <property type="entry name" value="OBG"/>
    <property type="match status" value="1"/>
</dbReference>
<feature type="binding site" evidence="9">
    <location>
        <begin position="287"/>
        <end position="290"/>
    </location>
    <ligand>
        <name>GTP</name>
        <dbReference type="ChEBI" id="CHEBI:37565"/>
    </ligand>
</feature>
<dbReference type="Pfam" id="PF01926">
    <property type="entry name" value="MMR_HSR1"/>
    <property type="match status" value="1"/>
</dbReference>
<comment type="caution">
    <text evidence="13">The sequence shown here is derived from an EMBL/GenBank/DDBJ whole genome shotgun (WGS) entry which is preliminary data.</text>
</comment>
<feature type="binding site" evidence="9">
    <location>
        <position position="181"/>
    </location>
    <ligand>
        <name>Mg(2+)</name>
        <dbReference type="ChEBI" id="CHEBI:18420"/>
    </ligand>
</feature>
<evidence type="ECO:0000259" key="10">
    <source>
        <dbReference type="PROSITE" id="PS51710"/>
    </source>
</evidence>
<dbReference type="PROSITE" id="PS00905">
    <property type="entry name" value="GTP1_OBG"/>
    <property type="match status" value="1"/>
</dbReference>
<organism evidence="13 14">
    <name type="scientific">candidate division Kazan bacterium RIFCSPLOWO2_01_FULL_45_19</name>
    <dbReference type="NCBI Taxonomy" id="1798538"/>
    <lineage>
        <taxon>Bacteria</taxon>
        <taxon>Bacteria division Kazan-3B-28</taxon>
    </lineage>
</organism>
<dbReference type="CDD" id="cd01898">
    <property type="entry name" value="Obg"/>
    <property type="match status" value="1"/>
</dbReference>
<dbReference type="InterPro" id="IPR006073">
    <property type="entry name" value="GTP-bd"/>
</dbReference>
<feature type="domain" description="OBG-type G" evidence="10">
    <location>
        <begin position="168"/>
        <end position="333"/>
    </location>
</feature>
<dbReference type="AlphaFoldDB" id="A0A1F4NPU0"/>
<feature type="domain" description="OCT" evidence="11">
    <location>
        <begin position="350"/>
        <end position="427"/>
    </location>
</feature>
<dbReference type="PROSITE" id="PS51710">
    <property type="entry name" value="G_OBG"/>
    <property type="match status" value="1"/>
</dbReference>
<dbReference type="InterPro" id="IPR027417">
    <property type="entry name" value="P-loop_NTPase"/>
</dbReference>
<dbReference type="InterPro" id="IPR036346">
    <property type="entry name" value="GTP-bd_prot_GTP1/OBG_C_sf"/>
</dbReference>
<dbReference type="PANTHER" id="PTHR11702:SF31">
    <property type="entry name" value="MITOCHONDRIAL RIBOSOME-ASSOCIATED GTPASE 2"/>
    <property type="match status" value="1"/>
</dbReference>
<comment type="subcellular location">
    <subcellularLocation>
        <location evidence="9">Cytoplasm</location>
    </subcellularLocation>
</comment>
<sequence>MPHTFADEISFKVKAGDGGNGGVSFRREKFVAKGGPDGGDGGRGGSVFIVADHNLNTLADLGKHYAYSAEGGQPGRKQKSAGHSGEDLILKVPVGTQVFEVETVRRKSQEFLVADLDESGEKFLIAKGGDGGTGNARFARASFQTPTFAELGEPGDEKTVTLKLKIVADVGLIGLPNVGKSTLLSVISNARPKIADYEFTTLVPNLGIVKLKDTSFVVADIPGLIEGASKGKGLGIQFLRHIERTKLLVHLLDATSADPAQDFKAINAEMKAYSKLLAGKSQIVVFNKADVVDEKTLTGLKKLKFRGRPVYFISAVTHHGTRELVDAIVATLPKVKHQADADKLYKVFTIQDLPYLRFEVTKKGKQFIVTGPRQERLAVRTSFDNPQAMARFYKILKRMGVLAELVKAGARPGDIIKIGRKEFPFEGI</sequence>
<dbReference type="Pfam" id="PF09269">
    <property type="entry name" value="DUF1967"/>
    <property type="match status" value="1"/>
</dbReference>
<reference evidence="13 14" key="1">
    <citation type="journal article" date="2016" name="Nat. Commun.">
        <title>Thousands of microbial genomes shed light on interconnected biogeochemical processes in an aquifer system.</title>
        <authorList>
            <person name="Anantharaman K."/>
            <person name="Brown C.T."/>
            <person name="Hug L.A."/>
            <person name="Sharon I."/>
            <person name="Castelle C.J."/>
            <person name="Probst A.J."/>
            <person name="Thomas B.C."/>
            <person name="Singh A."/>
            <person name="Wilkins M.J."/>
            <person name="Karaoz U."/>
            <person name="Brodie E.L."/>
            <person name="Williams K.H."/>
            <person name="Hubbard S.S."/>
            <person name="Banfield J.F."/>
        </authorList>
    </citation>
    <scope>NUCLEOTIDE SEQUENCE [LARGE SCALE GENOMIC DNA]</scope>
</reference>
<comment type="cofactor">
    <cofactor evidence="1 9">
        <name>Mg(2+)</name>
        <dbReference type="ChEBI" id="CHEBI:18420"/>
    </cofactor>
</comment>
<evidence type="ECO:0000259" key="12">
    <source>
        <dbReference type="PROSITE" id="PS51883"/>
    </source>
</evidence>
<dbReference type="InterPro" id="IPR006074">
    <property type="entry name" value="GTP1-OBG_CS"/>
</dbReference>
<dbReference type="GO" id="GO:0042254">
    <property type="term" value="P:ribosome biogenesis"/>
    <property type="evidence" value="ECO:0007669"/>
    <property type="project" value="UniProtKB-UniRule"/>
</dbReference>
<dbReference type="NCBIfam" id="NF008956">
    <property type="entry name" value="PRK12299.1"/>
    <property type="match status" value="1"/>
</dbReference>
<dbReference type="GO" id="GO:0005737">
    <property type="term" value="C:cytoplasm"/>
    <property type="evidence" value="ECO:0007669"/>
    <property type="project" value="UniProtKB-SubCell"/>
</dbReference>
<evidence type="ECO:0000313" key="13">
    <source>
        <dbReference type="EMBL" id="OGB73471.1"/>
    </source>
</evidence>
<evidence type="ECO:0000313" key="14">
    <source>
        <dbReference type="Proteomes" id="UP000178085"/>
    </source>
</evidence>
<dbReference type="PROSITE" id="PS51881">
    <property type="entry name" value="OCT"/>
    <property type="match status" value="1"/>
</dbReference>
<feature type="binding site" evidence="9">
    <location>
        <begin position="314"/>
        <end position="316"/>
    </location>
    <ligand>
        <name>GTP</name>
        <dbReference type="ChEBI" id="CHEBI:37565"/>
    </ligand>
</feature>
<keyword evidence="8 9" id="KW-0342">GTP-binding</keyword>
<dbReference type="InterPro" id="IPR006169">
    <property type="entry name" value="GTP1_OBG_dom"/>
</dbReference>
<keyword evidence="7 9" id="KW-0460">Magnesium</keyword>
<dbReference type="GO" id="GO:0005525">
    <property type="term" value="F:GTP binding"/>
    <property type="evidence" value="ECO:0007669"/>
    <property type="project" value="UniProtKB-UniRule"/>
</dbReference>
<evidence type="ECO:0000256" key="5">
    <source>
        <dbReference type="ARBA" id="ARBA00022741"/>
    </source>
</evidence>
<dbReference type="FunFam" id="2.70.210.12:FF:000001">
    <property type="entry name" value="GTPase Obg"/>
    <property type="match status" value="1"/>
</dbReference>
<keyword evidence="5 9" id="KW-0547">Nucleotide-binding</keyword>
<comment type="function">
    <text evidence="9">An essential GTPase which binds GTP, GDP and possibly (p)ppGpp with moderate affinity, with high nucleotide exchange rates and a fairly low GTP hydrolysis rate. Plays a role in control of the cell cycle, stress response, ribosome biogenesis and in those bacteria that undergo differentiation, in morphogenesis control.</text>
</comment>
<evidence type="ECO:0000256" key="6">
    <source>
        <dbReference type="ARBA" id="ARBA00022801"/>
    </source>
</evidence>
<dbReference type="EC" id="3.6.5.-" evidence="9"/>
<gene>
    <name evidence="9" type="primary">obg</name>
    <name evidence="13" type="ORF">A3K51_01260</name>
</gene>
<dbReference type="SUPFAM" id="SSF102741">
    <property type="entry name" value="Obg GTP-binding protein C-terminal domain"/>
    <property type="match status" value="1"/>
</dbReference>
<dbReference type="Gene3D" id="3.30.300.350">
    <property type="entry name" value="GTP-binding protein OBG, C-terminal domain"/>
    <property type="match status" value="1"/>
</dbReference>
<dbReference type="PANTHER" id="PTHR11702">
    <property type="entry name" value="DEVELOPMENTALLY REGULATED GTP-BINDING PROTEIN-RELATED"/>
    <property type="match status" value="1"/>
</dbReference>
<dbReference type="Pfam" id="PF01018">
    <property type="entry name" value="GTP1_OBG"/>
    <property type="match status" value="1"/>
</dbReference>
<keyword evidence="3 9" id="KW-0963">Cytoplasm</keyword>
<dbReference type="Gene3D" id="3.40.50.300">
    <property type="entry name" value="P-loop containing nucleotide triphosphate hydrolases"/>
    <property type="match status" value="1"/>
</dbReference>
<dbReference type="InterPro" id="IPR045086">
    <property type="entry name" value="OBG_GTPase"/>
</dbReference>
<dbReference type="SUPFAM" id="SSF52540">
    <property type="entry name" value="P-loop containing nucleoside triphosphate hydrolases"/>
    <property type="match status" value="1"/>
</dbReference>
<feature type="binding site" evidence="9">
    <location>
        <begin position="174"/>
        <end position="181"/>
    </location>
    <ligand>
        <name>GTP</name>
        <dbReference type="ChEBI" id="CHEBI:37565"/>
    </ligand>
</feature>
<proteinExistence type="inferred from homology"/>
<dbReference type="PRINTS" id="PR00326">
    <property type="entry name" value="GTP1OBG"/>
</dbReference>
<dbReference type="InterPro" id="IPR015349">
    <property type="entry name" value="OCT_dom"/>
</dbReference>
<protein>
    <recommendedName>
        <fullName evidence="9">GTPase Obg</fullName>
        <ecNumber evidence="9">3.6.5.-</ecNumber>
    </recommendedName>
    <alternativeName>
        <fullName evidence="9">GTP-binding protein Obg</fullName>
    </alternativeName>
</protein>
<name>A0A1F4NPU0_UNCK3</name>
<dbReference type="InterPro" id="IPR005225">
    <property type="entry name" value="Small_GTP-bd"/>
</dbReference>
<dbReference type="InterPro" id="IPR031167">
    <property type="entry name" value="G_OBG"/>
</dbReference>
<evidence type="ECO:0000256" key="1">
    <source>
        <dbReference type="ARBA" id="ARBA00001946"/>
    </source>
</evidence>
<evidence type="ECO:0000256" key="2">
    <source>
        <dbReference type="ARBA" id="ARBA00007699"/>
    </source>
</evidence>
<dbReference type="InterPro" id="IPR014100">
    <property type="entry name" value="GTP-bd_Obg/CgtA"/>
</dbReference>
<dbReference type="NCBIfam" id="NF008955">
    <property type="entry name" value="PRK12297.1"/>
    <property type="match status" value="1"/>
</dbReference>
<keyword evidence="6 9" id="KW-0378">Hydrolase</keyword>
<comment type="subunit">
    <text evidence="9">Monomer.</text>
</comment>
<evidence type="ECO:0000256" key="8">
    <source>
        <dbReference type="ARBA" id="ARBA00023134"/>
    </source>
</evidence>
<dbReference type="Gene3D" id="2.70.210.12">
    <property type="entry name" value="GTP1/OBG domain"/>
    <property type="match status" value="1"/>
</dbReference>
<feature type="binding site" evidence="9">
    <location>
        <position position="201"/>
    </location>
    <ligand>
        <name>Mg(2+)</name>
        <dbReference type="ChEBI" id="CHEBI:18420"/>
    </ligand>
</feature>
<evidence type="ECO:0000256" key="9">
    <source>
        <dbReference type="HAMAP-Rule" id="MF_01454"/>
    </source>
</evidence>
<dbReference type="NCBIfam" id="NF008954">
    <property type="entry name" value="PRK12296.1"/>
    <property type="match status" value="1"/>
</dbReference>
<dbReference type="NCBIfam" id="TIGR00231">
    <property type="entry name" value="small_GTP"/>
    <property type="match status" value="1"/>
</dbReference>
<dbReference type="NCBIfam" id="TIGR03595">
    <property type="entry name" value="Obg_CgtA_exten"/>
    <property type="match status" value="1"/>
</dbReference>
<feature type="domain" description="Obg" evidence="12">
    <location>
        <begin position="3"/>
        <end position="167"/>
    </location>
</feature>
<dbReference type="InterPro" id="IPR036726">
    <property type="entry name" value="GTP1_OBG_dom_sf"/>
</dbReference>
<evidence type="ECO:0000256" key="3">
    <source>
        <dbReference type="ARBA" id="ARBA00022490"/>
    </source>
</evidence>
<dbReference type="GO" id="GO:0003924">
    <property type="term" value="F:GTPase activity"/>
    <property type="evidence" value="ECO:0007669"/>
    <property type="project" value="UniProtKB-UniRule"/>
</dbReference>
<accession>A0A1F4NPU0</accession>
<dbReference type="NCBIfam" id="TIGR02729">
    <property type="entry name" value="Obg_CgtA"/>
    <property type="match status" value="1"/>
</dbReference>
<dbReference type="Proteomes" id="UP000178085">
    <property type="component" value="Unassembled WGS sequence"/>
</dbReference>
<dbReference type="SUPFAM" id="SSF82051">
    <property type="entry name" value="Obg GTP-binding protein N-terminal domain"/>
    <property type="match status" value="1"/>
</dbReference>
<dbReference type="EMBL" id="METD01000001">
    <property type="protein sequence ID" value="OGB73471.1"/>
    <property type="molecule type" value="Genomic_DNA"/>
</dbReference>
<feature type="binding site" evidence="9">
    <location>
        <begin position="220"/>
        <end position="223"/>
    </location>
    <ligand>
        <name>GTP</name>
        <dbReference type="ChEBI" id="CHEBI:37565"/>
    </ligand>
</feature>